<accession>E8QWE8</accession>
<dbReference type="HOGENOM" id="CLU_2287695_0_0_0"/>
<gene>
    <name evidence="2" type="ordered locus">Isop_0238</name>
</gene>
<organism evidence="2 3">
    <name type="scientific">Isosphaera pallida (strain ATCC 43644 / DSM 9630 / IS1B)</name>
    <dbReference type="NCBI Taxonomy" id="575540"/>
    <lineage>
        <taxon>Bacteria</taxon>
        <taxon>Pseudomonadati</taxon>
        <taxon>Planctomycetota</taxon>
        <taxon>Planctomycetia</taxon>
        <taxon>Isosphaerales</taxon>
        <taxon>Isosphaeraceae</taxon>
        <taxon>Isosphaera</taxon>
    </lineage>
</organism>
<dbReference type="EMBL" id="CP002353">
    <property type="protein sequence ID" value="ADV60835.1"/>
    <property type="molecule type" value="Genomic_DNA"/>
</dbReference>
<dbReference type="Proteomes" id="UP000008631">
    <property type="component" value="Chromosome"/>
</dbReference>
<feature type="chain" id="PRO_5003229281" evidence="1">
    <location>
        <begin position="35"/>
        <end position="101"/>
    </location>
</feature>
<keyword evidence="1" id="KW-0732">Signal</keyword>
<keyword evidence="3" id="KW-1185">Reference proteome</keyword>
<name>E8QWE8_ISOPI</name>
<protein>
    <submittedName>
        <fullName evidence="2">Uncharacterized protein</fullName>
    </submittedName>
</protein>
<evidence type="ECO:0000313" key="3">
    <source>
        <dbReference type="Proteomes" id="UP000008631"/>
    </source>
</evidence>
<proteinExistence type="predicted"/>
<sequence>MRSQFCQLTSALFASLGLVAMAVGLLAFASTALADDPIDPTPVPLRCDGCPPNGTNGARNGVGSGKCKSIGNAYCVKNGAATPCFNCKCERDLTTGDCECK</sequence>
<reference key="1">
    <citation type="submission" date="2010-11" db="EMBL/GenBank/DDBJ databases">
        <title>The complete sequence of chromosome of Isophaera pallida ATCC 43644.</title>
        <authorList>
            <consortium name="US DOE Joint Genome Institute (JGI-PGF)"/>
            <person name="Lucas S."/>
            <person name="Copeland A."/>
            <person name="Lapidus A."/>
            <person name="Bruce D."/>
            <person name="Goodwin L."/>
            <person name="Pitluck S."/>
            <person name="Kyrpides N."/>
            <person name="Mavromatis K."/>
            <person name="Pagani I."/>
            <person name="Ivanova N."/>
            <person name="Saunders E."/>
            <person name="Brettin T."/>
            <person name="Detter J.C."/>
            <person name="Han C."/>
            <person name="Tapia R."/>
            <person name="Land M."/>
            <person name="Hauser L."/>
            <person name="Markowitz V."/>
            <person name="Cheng J.-F."/>
            <person name="Hugenholtz P."/>
            <person name="Woyke T."/>
            <person name="Wu D."/>
            <person name="Eisen J.A."/>
        </authorList>
    </citation>
    <scope>NUCLEOTIDE SEQUENCE</scope>
    <source>
        <strain>ATCC 43644</strain>
    </source>
</reference>
<dbReference type="KEGG" id="ipa:Isop_0238"/>
<dbReference type="AlphaFoldDB" id="E8QWE8"/>
<evidence type="ECO:0000313" key="2">
    <source>
        <dbReference type="EMBL" id="ADV60835.1"/>
    </source>
</evidence>
<feature type="signal peptide" evidence="1">
    <location>
        <begin position="1"/>
        <end position="34"/>
    </location>
</feature>
<dbReference type="InParanoid" id="E8QWE8"/>
<evidence type="ECO:0000256" key="1">
    <source>
        <dbReference type="SAM" id="SignalP"/>
    </source>
</evidence>
<reference evidence="2 3" key="2">
    <citation type="journal article" date="2011" name="Stand. Genomic Sci.">
        <title>Complete genome sequence of Isosphaera pallida type strain (IS1B).</title>
        <authorList>
            <consortium name="US DOE Joint Genome Institute (JGI-PGF)"/>
            <person name="Goker M."/>
            <person name="Cleland D."/>
            <person name="Saunders E."/>
            <person name="Lapidus A."/>
            <person name="Nolan M."/>
            <person name="Lucas S."/>
            <person name="Hammon N."/>
            <person name="Deshpande S."/>
            <person name="Cheng J.F."/>
            <person name="Tapia R."/>
            <person name="Han C."/>
            <person name="Goodwin L."/>
            <person name="Pitluck S."/>
            <person name="Liolios K."/>
            <person name="Pagani I."/>
            <person name="Ivanova N."/>
            <person name="Mavromatis K."/>
            <person name="Pati A."/>
            <person name="Chen A."/>
            <person name="Palaniappan K."/>
            <person name="Land M."/>
            <person name="Hauser L."/>
            <person name="Chang Y.J."/>
            <person name="Jeffries C.D."/>
            <person name="Detter J.C."/>
            <person name="Beck B."/>
            <person name="Woyke T."/>
            <person name="Bristow J."/>
            <person name="Eisen J.A."/>
            <person name="Markowitz V."/>
            <person name="Hugenholtz P."/>
            <person name="Kyrpides N.C."/>
            <person name="Klenk H.P."/>
        </authorList>
    </citation>
    <scope>NUCLEOTIDE SEQUENCE [LARGE SCALE GENOMIC DNA]</scope>
    <source>
        <strain evidence="3">ATCC 43644 / DSM 9630 / IS1B</strain>
    </source>
</reference>